<evidence type="ECO:0000259" key="1">
    <source>
        <dbReference type="Pfam" id="PF13443"/>
    </source>
</evidence>
<dbReference type="InterPro" id="IPR001387">
    <property type="entry name" value="Cro/C1-type_HTH"/>
</dbReference>
<comment type="caution">
    <text evidence="2">The sequence shown here is derived from an EMBL/GenBank/DDBJ whole genome shotgun (WGS) entry which is preliminary data.</text>
</comment>
<dbReference type="AlphaFoldDB" id="A0A0M9BSA8"/>
<accession>A0A0M9BSA8</accession>
<proteinExistence type="predicted"/>
<evidence type="ECO:0000313" key="3">
    <source>
        <dbReference type="Proteomes" id="UP000037688"/>
    </source>
</evidence>
<dbReference type="PATRIC" id="fig|1705561.3.peg.877"/>
<sequence>MDFDKVTLHCKLDEILKKHNNMSVLKLSEEIGHRRTTIMELLHNTNMDKKKISASLIVKLCVYFDITPNDLFEIRRVD</sequence>
<dbReference type="Pfam" id="PF13443">
    <property type="entry name" value="HTH_26"/>
    <property type="match status" value="1"/>
</dbReference>
<feature type="domain" description="HTH cro/C1-type" evidence="1">
    <location>
        <begin position="11"/>
        <end position="74"/>
    </location>
</feature>
<keyword evidence="2" id="KW-0238">DNA-binding</keyword>
<evidence type="ECO:0000313" key="2">
    <source>
        <dbReference type="EMBL" id="KOY17316.1"/>
    </source>
</evidence>
<gene>
    <name evidence="2" type="ORF">AMS66_05845</name>
</gene>
<dbReference type="InterPro" id="IPR010982">
    <property type="entry name" value="Lambda_DNA-bd_dom_sf"/>
</dbReference>
<reference evidence="2 3" key="1">
    <citation type="submission" date="2015-08" db="EMBL/GenBank/DDBJ databases">
        <title>Draft genome sequence of cellulolytic and xylanolytic Paenibacillus sp. A59, isolated from a decaying forest soil from Patagonia, Argentina.</title>
        <authorList>
            <person name="Ghio S."/>
            <person name="Caceres A.M."/>
            <person name="Talia P."/>
            <person name="Grasso D."/>
            <person name="Campos E."/>
        </authorList>
    </citation>
    <scope>NUCLEOTIDE SEQUENCE [LARGE SCALE GENOMIC DNA]</scope>
    <source>
        <strain evidence="2 3">A59</strain>
    </source>
</reference>
<dbReference type="GO" id="GO:0003677">
    <property type="term" value="F:DNA binding"/>
    <property type="evidence" value="ECO:0007669"/>
    <property type="project" value="UniProtKB-KW"/>
</dbReference>
<name>A0A0M9BSA8_9BACL</name>
<dbReference type="OrthoDB" id="2456072at2"/>
<protein>
    <submittedName>
        <fullName evidence="2">DNA-binding protein</fullName>
    </submittedName>
</protein>
<keyword evidence="3" id="KW-1185">Reference proteome</keyword>
<dbReference type="RefSeq" id="WP_053779901.1">
    <property type="nucleotide sequence ID" value="NZ_LITU01000040.1"/>
</dbReference>
<dbReference type="Gene3D" id="1.10.260.40">
    <property type="entry name" value="lambda repressor-like DNA-binding domains"/>
    <property type="match status" value="1"/>
</dbReference>
<dbReference type="SUPFAM" id="SSF47413">
    <property type="entry name" value="lambda repressor-like DNA-binding domains"/>
    <property type="match status" value="1"/>
</dbReference>
<dbReference type="Proteomes" id="UP000037688">
    <property type="component" value="Unassembled WGS sequence"/>
</dbReference>
<organism evidence="2 3">
    <name type="scientific">Paenibacillus xylanivorans</name>
    <dbReference type="NCBI Taxonomy" id="1705561"/>
    <lineage>
        <taxon>Bacteria</taxon>
        <taxon>Bacillati</taxon>
        <taxon>Bacillota</taxon>
        <taxon>Bacilli</taxon>
        <taxon>Bacillales</taxon>
        <taxon>Paenibacillaceae</taxon>
        <taxon>Paenibacillus</taxon>
    </lineage>
</organism>
<dbReference type="EMBL" id="LITU01000040">
    <property type="protein sequence ID" value="KOY17316.1"/>
    <property type="molecule type" value="Genomic_DNA"/>
</dbReference>